<reference evidence="10" key="1">
    <citation type="submission" date="2020-11" db="EMBL/GenBank/DDBJ databases">
        <authorList>
            <person name="Tran Van P."/>
        </authorList>
    </citation>
    <scope>NUCLEOTIDE SEQUENCE</scope>
</reference>
<dbReference type="InterPro" id="IPR000306">
    <property type="entry name" value="Znf_FYVE"/>
</dbReference>
<dbReference type="EMBL" id="LR899520">
    <property type="protein sequence ID" value="CAD7240020.1"/>
    <property type="molecule type" value="Genomic_DNA"/>
</dbReference>
<evidence type="ECO:0000256" key="5">
    <source>
        <dbReference type="ARBA" id="ARBA00022771"/>
    </source>
</evidence>
<feature type="region of interest" description="Disordered" evidence="8">
    <location>
        <begin position="529"/>
        <end position="554"/>
    </location>
</feature>
<feature type="domain" description="FYVE-type" evidence="9">
    <location>
        <begin position="667"/>
        <end position="723"/>
    </location>
</feature>
<dbReference type="AlphaFoldDB" id="A0A7R8X390"/>
<feature type="compositionally biased region" description="Low complexity" evidence="8">
    <location>
        <begin position="533"/>
        <end position="553"/>
    </location>
</feature>
<organism evidence="10">
    <name type="scientific">Darwinula stevensoni</name>
    <dbReference type="NCBI Taxonomy" id="69355"/>
    <lineage>
        <taxon>Eukaryota</taxon>
        <taxon>Metazoa</taxon>
        <taxon>Ecdysozoa</taxon>
        <taxon>Arthropoda</taxon>
        <taxon>Crustacea</taxon>
        <taxon>Oligostraca</taxon>
        <taxon>Ostracoda</taxon>
        <taxon>Podocopa</taxon>
        <taxon>Podocopida</taxon>
        <taxon>Darwinulocopina</taxon>
        <taxon>Darwinuloidea</taxon>
        <taxon>Darwinulidae</taxon>
        <taxon>Darwinula</taxon>
    </lineage>
</organism>
<evidence type="ECO:0000256" key="3">
    <source>
        <dbReference type="ARBA" id="ARBA00019870"/>
    </source>
</evidence>
<dbReference type="InterPro" id="IPR013083">
    <property type="entry name" value="Znf_RING/FYVE/PHD"/>
</dbReference>
<gene>
    <name evidence="10" type="ORF">DSTB1V02_LOCUS58</name>
</gene>
<dbReference type="GO" id="GO:0008270">
    <property type="term" value="F:zinc ion binding"/>
    <property type="evidence" value="ECO:0007669"/>
    <property type="project" value="UniProtKB-KW"/>
</dbReference>
<comment type="function">
    <text evidence="1">Negative regulator of epidermal growth factor receptor (EGFR) signaling.</text>
</comment>
<dbReference type="InterPro" id="IPR017455">
    <property type="entry name" value="Znf_FYVE-rel"/>
</dbReference>
<dbReference type="PANTHER" id="PTHR46465:SF2">
    <property type="entry name" value="LATERAL SIGNALING TARGET PROTEIN 2 HOMOLOG"/>
    <property type="match status" value="1"/>
</dbReference>
<evidence type="ECO:0000313" key="10">
    <source>
        <dbReference type="EMBL" id="CAD7240020.1"/>
    </source>
</evidence>
<dbReference type="Pfam" id="PF01363">
    <property type="entry name" value="FYVE"/>
    <property type="match status" value="1"/>
</dbReference>
<dbReference type="PANTHER" id="PTHR46465">
    <property type="entry name" value="LATERAL SIGNALING TARGET PROTEIN 2 HOMOLOG"/>
    <property type="match status" value="1"/>
</dbReference>
<evidence type="ECO:0000256" key="8">
    <source>
        <dbReference type="SAM" id="MobiDB-lite"/>
    </source>
</evidence>
<evidence type="ECO:0000259" key="9">
    <source>
        <dbReference type="PROSITE" id="PS50178"/>
    </source>
</evidence>
<dbReference type="PROSITE" id="PS50178">
    <property type="entry name" value="ZF_FYVE"/>
    <property type="match status" value="1"/>
</dbReference>
<keyword evidence="5 7" id="KW-0863">Zinc-finger</keyword>
<evidence type="ECO:0000256" key="6">
    <source>
        <dbReference type="ARBA" id="ARBA00022833"/>
    </source>
</evidence>
<dbReference type="SUPFAM" id="SSF57903">
    <property type="entry name" value="FYVE/PHD zinc finger"/>
    <property type="match status" value="1"/>
</dbReference>
<dbReference type="GO" id="GO:0031901">
    <property type="term" value="C:early endosome membrane"/>
    <property type="evidence" value="ECO:0007669"/>
    <property type="project" value="TreeGrafter"/>
</dbReference>
<keyword evidence="11" id="KW-1185">Reference proteome</keyword>
<sequence length="736" mass="81705">MQSIKKWLYKPKKGDSSLLAQFYYADEDLAAVTAELDSFDGRKDPERCAMLVAQLRQSQDRVLNIINEMMDETVGAERTNRDFRVKYPDDVLQENLAGQLWFGAECLAAGSNILNRELESAEMRPLAKAVIKTLDRVRSMLREQCMSSCPDYTEMIRENFKIFDRLLAEFEFTYVSTMVPVKTIEEYDIQLNVTVLFSETLQRAVRLGLVLQEGVDDCDPALMFTIPRLAIVGGLLIFPNGPLNVDGHPSRMSELFRPFRNLLRKIREVLWTLNKDELCALEKALCSTSDPGSISVNVEEGEYYPLERKHDMYQDAMTDAQITGGLTRSTSDESFSSSLSHSTDTMTSICTSLQDVMHVSPCHEHQSHHSRVPVIPCASAPQITVSEPTSPESSCDECSAVASPCNYHCSLEVPLSDSSSSASEGMDEKGRGIPLPARAAELVNQREIRAKFKDSEDLIHRLFVCISGVGDQLQTNFAGDLRNILKAVFVINATPSEEESSASLDQVDGGNEDEQSIDSAEEAQDMGMDLQIGPGSSFESSSNSASPRESNSFTYESAQVFPEVSSSTQQTYPSIRSNRIDVVPSGNVPIPVTRDDHNSVIVDSNTAYPHSPPALMNMPTLRNNMIHYVAAQESEPTDVQMIQPLTAPGGANRAPLRSKQPPEWVPDELAPFCMGCEATFTVIRRRHHCRNCGKVFCSKCCSNAVPLPHYGHQKPVRVCNRCFLYSVTPFTVNEVL</sequence>
<feature type="region of interest" description="Disordered" evidence="8">
    <location>
        <begin position="497"/>
        <end position="517"/>
    </location>
</feature>
<protein>
    <recommendedName>
        <fullName evidence="3">Lateral signaling target protein 2 homolog</fullName>
    </recommendedName>
</protein>
<name>A0A7R8X390_9CRUS</name>
<dbReference type="Proteomes" id="UP000677054">
    <property type="component" value="Unassembled WGS sequence"/>
</dbReference>
<dbReference type="OrthoDB" id="20035at2759"/>
<evidence type="ECO:0000256" key="7">
    <source>
        <dbReference type="PROSITE-ProRule" id="PRU00091"/>
    </source>
</evidence>
<keyword evidence="6" id="KW-0862">Zinc</keyword>
<dbReference type="InterPro" id="IPR011011">
    <property type="entry name" value="Znf_FYVE_PHD"/>
</dbReference>
<keyword evidence="4" id="KW-0479">Metal-binding</keyword>
<evidence type="ECO:0000256" key="4">
    <source>
        <dbReference type="ARBA" id="ARBA00022723"/>
    </source>
</evidence>
<dbReference type="Gene3D" id="3.30.40.10">
    <property type="entry name" value="Zinc/RING finger domain, C3HC4 (zinc finger)"/>
    <property type="match status" value="1"/>
</dbReference>
<comment type="similarity">
    <text evidence="2">Belongs to the lst-2 family.</text>
</comment>
<dbReference type="InterPro" id="IPR051118">
    <property type="entry name" value="LST-2"/>
</dbReference>
<accession>A0A7R8X390</accession>
<dbReference type="CDD" id="cd15731">
    <property type="entry name" value="FYVE_LST2"/>
    <property type="match status" value="1"/>
</dbReference>
<evidence type="ECO:0000256" key="2">
    <source>
        <dbReference type="ARBA" id="ARBA00008755"/>
    </source>
</evidence>
<dbReference type="InterPro" id="IPR043269">
    <property type="entry name" value="FYVE_LST2"/>
</dbReference>
<dbReference type="SMART" id="SM00064">
    <property type="entry name" value="FYVE"/>
    <property type="match status" value="1"/>
</dbReference>
<evidence type="ECO:0000256" key="1">
    <source>
        <dbReference type="ARBA" id="ARBA00003580"/>
    </source>
</evidence>
<proteinExistence type="inferred from homology"/>
<evidence type="ECO:0000313" key="11">
    <source>
        <dbReference type="Proteomes" id="UP000677054"/>
    </source>
</evidence>
<dbReference type="EMBL" id="CAJPEV010000003">
    <property type="protein sequence ID" value="CAG0878534.1"/>
    <property type="molecule type" value="Genomic_DNA"/>
</dbReference>